<dbReference type="RefSeq" id="WP_143197391.1">
    <property type="nucleotide sequence ID" value="NZ_FSRA01000001.1"/>
</dbReference>
<evidence type="ECO:0000256" key="1">
    <source>
        <dbReference type="SAM" id="SignalP"/>
    </source>
</evidence>
<feature type="chain" id="PRO_5012771489" evidence="1">
    <location>
        <begin position="19"/>
        <end position="198"/>
    </location>
</feature>
<protein>
    <submittedName>
        <fullName evidence="2">Uncharacterized protein</fullName>
    </submittedName>
</protein>
<keyword evidence="3" id="KW-1185">Reference proteome</keyword>
<proteinExistence type="predicted"/>
<organism evidence="2 3">
    <name type="scientific">Chitinophaga niabensis</name>
    <dbReference type="NCBI Taxonomy" id="536979"/>
    <lineage>
        <taxon>Bacteria</taxon>
        <taxon>Pseudomonadati</taxon>
        <taxon>Bacteroidota</taxon>
        <taxon>Chitinophagia</taxon>
        <taxon>Chitinophagales</taxon>
        <taxon>Chitinophagaceae</taxon>
        <taxon>Chitinophaga</taxon>
    </lineage>
</organism>
<evidence type="ECO:0000313" key="3">
    <source>
        <dbReference type="Proteomes" id="UP000185003"/>
    </source>
</evidence>
<gene>
    <name evidence="2" type="ORF">SAMN04488055_1735</name>
</gene>
<dbReference type="AlphaFoldDB" id="A0A1N6ENR3"/>
<dbReference type="OrthoDB" id="663547at2"/>
<name>A0A1N6ENR3_9BACT</name>
<sequence length="198" mass="22397">MARMLSFLCLLTVLRVHAQDTSHVVTLKANNQEKQYKKILIAGCGSVGIRHFIETLTPQLTAFYEKKGITCVYEYMGDNPGGLRSGVSAAYNNHQPDATLIMYQLDDAPDTLKTKHSSRVPRAILMGGERYQQRRRVKNLNSHIDEEVKLVILEGKNMVPVWQGQLNIIDEKIRESLYEKICSILAAELSRNKIPLAE</sequence>
<accession>A0A1N6ENR3</accession>
<dbReference type="STRING" id="536979.SAMN04488055_1735"/>
<feature type="signal peptide" evidence="1">
    <location>
        <begin position="1"/>
        <end position="18"/>
    </location>
</feature>
<dbReference type="Proteomes" id="UP000185003">
    <property type="component" value="Unassembled WGS sequence"/>
</dbReference>
<evidence type="ECO:0000313" key="2">
    <source>
        <dbReference type="EMBL" id="SIN84676.1"/>
    </source>
</evidence>
<dbReference type="EMBL" id="FSRA01000001">
    <property type="protein sequence ID" value="SIN84676.1"/>
    <property type="molecule type" value="Genomic_DNA"/>
</dbReference>
<reference evidence="2 3" key="1">
    <citation type="submission" date="2016-11" db="EMBL/GenBank/DDBJ databases">
        <authorList>
            <person name="Jaros S."/>
            <person name="Januszkiewicz K."/>
            <person name="Wedrychowicz H."/>
        </authorList>
    </citation>
    <scope>NUCLEOTIDE SEQUENCE [LARGE SCALE GENOMIC DNA]</scope>
    <source>
        <strain evidence="2 3">DSM 24787</strain>
    </source>
</reference>
<keyword evidence="1" id="KW-0732">Signal</keyword>